<name>A0A8H4W7F7_9HELO</name>
<sequence>MTDQQNGKEPSGRIRSTLEAAIAMNIQLSKTICFISGGGEKSVCVIHDSQFHSQSPSNLPVTKTPPLDDLSASHRHIRPKQFSLVSDALEFHRIPFDDEVAHVDGGAVV</sequence>
<feature type="region of interest" description="Disordered" evidence="1">
    <location>
        <begin position="52"/>
        <end position="71"/>
    </location>
</feature>
<gene>
    <name evidence="2" type="ORF">G7Y89_g4457</name>
</gene>
<reference evidence="2 3" key="1">
    <citation type="submission" date="2020-03" db="EMBL/GenBank/DDBJ databases">
        <title>Draft Genome Sequence of Cudoniella acicularis.</title>
        <authorList>
            <person name="Buettner E."/>
            <person name="Kellner H."/>
        </authorList>
    </citation>
    <scope>NUCLEOTIDE SEQUENCE [LARGE SCALE GENOMIC DNA]</scope>
    <source>
        <strain evidence="2 3">DSM 108380</strain>
    </source>
</reference>
<organism evidence="2 3">
    <name type="scientific">Cudoniella acicularis</name>
    <dbReference type="NCBI Taxonomy" id="354080"/>
    <lineage>
        <taxon>Eukaryota</taxon>
        <taxon>Fungi</taxon>
        <taxon>Dikarya</taxon>
        <taxon>Ascomycota</taxon>
        <taxon>Pezizomycotina</taxon>
        <taxon>Leotiomycetes</taxon>
        <taxon>Helotiales</taxon>
        <taxon>Tricladiaceae</taxon>
        <taxon>Cudoniella</taxon>
    </lineage>
</organism>
<evidence type="ECO:0000256" key="1">
    <source>
        <dbReference type="SAM" id="MobiDB-lite"/>
    </source>
</evidence>
<protein>
    <submittedName>
        <fullName evidence="2">Uncharacterized protein</fullName>
    </submittedName>
</protein>
<dbReference type="AlphaFoldDB" id="A0A8H4W7F7"/>
<accession>A0A8H4W7F7</accession>
<keyword evidence="3" id="KW-1185">Reference proteome</keyword>
<proteinExistence type="predicted"/>
<feature type="compositionally biased region" description="Polar residues" evidence="1">
    <location>
        <begin position="52"/>
        <end position="61"/>
    </location>
</feature>
<dbReference type="Proteomes" id="UP000566819">
    <property type="component" value="Unassembled WGS sequence"/>
</dbReference>
<dbReference type="EMBL" id="JAAMPI010000242">
    <property type="protein sequence ID" value="KAF4633659.1"/>
    <property type="molecule type" value="Genomic_DNA"/>
</dbReference>
<evidence type="ECO:0000313" key="2">
    <source>
        <dbReference type="EMBL" id="KAF4633659.1"/>
    </source>
</evidence>
<evidence type="ECO:0000313" key="3">
    <source>
        <dbReference type="Proteomes" id="UP000566819"/>
    </source>
</evidence>
<comment type="caution">
    <text evidence="2">The sequence shown here is derived from an EMBL/GenBank/DDBJ whole genome shotgun (WGS) entry which is preliminary data.</text>
</comment>